<organism evidence="2 3">
    <name type="scientific">Novacetimonas hansenii</name>
    <name type="common">Komagataeibacter hansenii</name>
    <dbReference type="NCBI Taxonomy" id="436"/>
    <lineage>
        <taxon>Bacteria</taxon>
        <taxon>Pseudomonadati</taxon>
        <taxon>Pseudomonadota</taxon>
        <taxon>Alphaproteobacteria</taxon>
        <taxon>Acetobacterales</taxon>
        <taxon>Acetobacteraceae</taxon>
        <taxon>Novacetimonas</taxon>
    </lineage>
</organism>
<sequence>MEATVHAADIQDRDGGVMLMATLFGLYPFLLKLYADAGYQGTKFQQGYGTCLPFCKRRDRATL</sequence>
<dbReference type="EMBL" id="BJNN01000229">
    <property type="protein sequence ID" value="GEC65347.1"/>
    <property type="molecule type" value="Genomic_DNA"/>
</dbReference>
<feature type="transmembrane region" description="Helical" evidence="1">
    <location>
        <begin position="15"/>
        <end position="35"/>
    </location>
</feature>
<evidence type="ECO:0000256" key="1">
    <source>
        <dbReference type="SAM" id="Phobius"/>
    </source>
</evidence>
<accession>A0ABQ0SJ17</accession>
<comment type="caution">
    <text evidence="2">The sequence shown here is derived from an EMBL/GenBank/DDBJ whole genome shotgun (WGS) entry which is preliminary data.</text>
</comment>
<name>A0ABQ0SJ17_NOVHA</name>
<keyword evidence="1" id="KW-0472">Membrane</keyword>
<reference evidence="2 3" key="1">
    <citation type="submission" date="2019-06" db="EMBL/GenBank/DDBJ databases">
        <title>Whole genome shotgun sequence of Komagataeibacter hansenii NBRC 14820.</title>
        <authorList>
            <person name="Hosoyama A."/>
            <person name="Uohara A."/>
            <person name="Ohji S."/>
            <person name="Ichikawa N."/>
        </authorList>
    </citation>
    <scope>NUCLEOTIDE SEQUENCE [LARGE SCALE GENOMIC DNA]</scope>
    <source>
        <strain evidence="2 3">NBRC 14820</strain>
    </source>
</reference>
<keyword evidence="1" id="KW-1133">Transmembrane helix</keyword>
<evidence type="ECO:0000313" key="3">
    <source>
        <dbReference type="Proteomes" id="UP000319478"/>
    </source>
</evidence>
<gene>
    <name evidence="2" type="ORF">GHA01_31960</name>
</gene>
<dbReference type="Proteomes" id="UP000319478">
    <property type="component" value="Unassembled WGS sequence"/>
</dbReference>
<evidence type="ECO:0000313" key="2">
    <source>
        <dbReference type="EMBL" id="GEC65347.1"/>
    </source>
</evidence>
<keyword evidence="1" id="KW-0812">Transmembrane</keyword>
<keyword evidence="3" id="KW-1185">Reference proteome</keyword>
<protein>
    <recommendedName>
        <fullName evidence="4">Transposase DDE domain-containing protein</fullName>
    </recommendedName>
</protein>
<proteinExistence type="predicted"/>
<evidence type="ECO:0008006" key="4">
    <source>
        <dbReference type="Google" id="ProtNLM"/>
    </source>
</evidence>